<accession>A0AAV4NR23</accession>
<evidence type="ECO:0000313" key="2">
    <source>
        <dbReference type="Proteomes" id="UP001054945"/>
    </source>
</evidence>
<protein>
    <submittedName>
        <fullName evidence="1">Uncharacterized protein</fullName>
    </submittedName>
</protein>
<evidence type="ECO:0000313" key="1">
    <source>
        <dbReference type="EMBL" id="GIX86346.1"/>
    </source>
</evidence>
<sequence>MNCEEGMEFSIDQATGPLKGQGGEPNYSVKADIPEGMCVTVEERQVKEICQNITDLEYEIAALKANLQYNSTVKSNQEKFLKNPNNYPHYGQLFAEMQFIQQSLEDRRERVTRVKRPTDDIINPAKLINISDDGFKTPGEKPNRKSH</sequence>
<gene>
    <name evidence="1" type="ORF">CEXT_377181</name>
</gene>
<dbReference type="AlphaFoldDB" id="A0AAV4NR23"/>
<reference evidence="1 2" key="1">
    <citation type="submission" date="2021-06" db="EMBL/GenBank/DDBJ databases">
        <title>Caerostris extrusa draft genome.</title>
        <authorList>
            <person name="Kono N."/>
            <person name="Arakawa K."/>
        </authorList>
    </citation>
    <scope>NUCLEOTIDE SEQUENCE [LARGE SCALE GENOMIC DNA]</scope>
</reference>
<dbReference type="Proteomes" id="UP001054945">
    <property type="component" value="Unassembled WGS sequence"/>
</dbReference>
<proteinExistence type="predicted"/>
<name>A0AAV4NR23_CAEEX</name>
<organism evidence="1 2">
    <name type="scientific">Caerostris extrusa</name>
    <name type="common">Bark spider</name>
    <name type="synonym">Caerostris bankana</name>
    <dbReference type="NCBI Taxonomy" id="172846"/>
    <lineage>
        <taxon>Eukaryota</taxon>
        <taxon>Metazoa</taxon>
        <taxon>Ecdysozoa</taxon>
        <taxon>Arthropoda</taxon>
        <taxon>Chelicerata</taxon>
        <taxon>Arachnida</taxon>
        <taxon>Araneae</taxon>
        <taxon>Araneomorphae</taxon>
        <taxon>Entelegynae</taxon>
        <taxon>Araneoidea</taxon>
        <taxon>Araneidae</taxon>
        <taxon>Caerostris</taxon>
    </lineage>
</organism>
<dbReference type="EMBL" id="BPLR01021132">
    <property type="protein sequence ID" value="GIX86346.1"/>
    <property type="molecule type" value="Genomic_DNA"/>
</dbReference>
<keyword evidence="2" id="KW-1185">Reference proteome</keyword>
<comment type="caution">
    <text evidence="1">The sequence shown here is derived from an EMBL/GenBank/DDBJ whole genome shotgun (WGS) entry which is preliminary data.</text>
</comment>